<dbReference type="InterPro" id="IPR013785">
    <property type="entry name" value="Aldolase_TIM"/>
</dbReference>
<proteinExistence type="predicted"/>
<dbReference type="GO" id="GO:0018580">
    <property type="term" value="F:nitronate monooxygenase activity"/>
    <property type="evidence" value="ECO:0007669"/>
    <property type="project" value="InterPro"/>
</dbReference>
<dbReference type="PANTHER" id="PTHR32332:SF38">
    <property type="entry name" value="MONOOXYGENASE RV1533-RELATED"/>
    <property type="match status" value="1"/>
</dbReference>
<comment type="caution">
    <text evidence="4">The sequence shown here is derived from an EMBL/GenBank/DDBJ whole genome shotgun (WGS) entry which is preliminary data.</text>
</comment>
<dbReference type="AlphaFoldDB" id="A0A368BQN8"/>
<evidence type="ECO:0000256" key="3">
    <source>
        <dbReference type="ARBA" id="ARBA00023002"/>
    </source>
</evidence>
<gene>
    <name evidence="4" type="ORF">DBW98_00155</name>
</gene>
<organism evidence="4 5">
    <name type="scientific">SAR86 cluster bacterium</name>
    <dbReference type="NCBI Taxonomy" id="2030880"/>
    <lineage>
        <taxon>Bacteria</taxon>
        <taxon>Pseudomonadati</taxon>
        <taxon>Pseudomonadota</taxon>
        <taxon>Gammaproteobacteria</taxon>
        <taxon>SAR86 cluster</taxon>
    </lineage>
</organism>
<evidence type="ECO:0000256" key="1">
    <source>
        <dbReference type="ARBA" id="ARBA00022630"/>
    </source>
</evidence>
<accession>A0A368BQN8</accession>
<name>A0A368BQN8_9GAMM</name>
<sequence>MKTDICKKLGIEYPIFAFTHCRDVVVAVSKAGGIGVLGAVGYSPEQLKEELDWIDEHIGDYPYGVDTVIPQKYEGMDQKDPEELLESLQKMIPDAHREFVDNLLTTHGVPEAPETNGPKGGLLGWTEATAEPQIDEALKHPNVKLIANALGTPPADMIEKIQDKGVLIGALCGKIKQAVAHKEAGLDFIIAQGGEGGGHTGEIGSIVLWPQIVDAVDGLPVLAAGGIGSGRQMAAAMSTGVQGIWCGSLWLAVEEAAAQPAEKDSYLNATSEDTIRSKAWTGKPARMLKNKWTEAWENPENPDPLPMPLQGMITFDAMRRTSMYAASGNTQEVSFNAAGQVIGQVKQVESVKDVIYRMVNEYLDSIDRLNSLLPED</sequence>
<dbReference type="EMBL" id="QOPC01000001">
    <property type="protein sequence ID" value="RCL39648.1"/>
    <property type="molecule type" value="Genomic_DNA"/>
</dbReference>
<keyword evidence="4" id="KW-0503">Monooxygenase</keyword>
<keyword evidence="3" id="KW-0560">Oxidoreductase</keyword>
<dbReference type="PANTHER" id="PTHR32332">
    <property type="entry name" value="2-NITROPROPANE DIOXYGENASE"/>
    <property type="match status" value="1"/>
</dbReference>
<dbReference type="SUPFAM" id="SSF51412">
    <property type="entry name" value="Inosine monophosphate dehydrogenase (IMPDH)"/>
    <property type="match status" value="1"/>
</dbReference>
<reference evidence="4 5" key="1">
    <citation type="journal article" date="2018" name="Microbiome">
        <title>Fine metagenomic profile of the Mediterranean stratified and mixed water columns revealed by assembly and recruitment.</title>
        <authorList>
            <person name="Haro-Moreno J.M."/>
            <person name="Lopez-Perez M."/>
            <person name="De La Torre J.R."/>
            <person name="Picazo A."/>
            <person name="Camacho A."/>
            <person name="Rodriguez-Valera F."/>
        </authorList>
    </citation>
    <scope>NUCLEOTIDE SEQUENCE [LARGE SCALE GENOMIC DNA]</scope>
    <source>
        <strain evidence="4">MED-G84</strain>
    </source>
</reference>
<keyword evidence="1" id="KW-0285">Flavoprotein</keyword>
<dbReference type="Pfam" id="PF03060">
    <property type="entry name" value="NMO"/>
    <property type="match status" value="1"/>
</dbReference>
<dbReference type="Gene3D" id="3.20.20.70">
    <property type="entry name" value="Aldolase class I"/>
    <property type="match status" value="1"/>
</dbReference>
<evidence type="ECO:0000256" key="2">
    <source>
        <dbReference type="ARBA" id="ARBA00022643"/>
    </source>
</evidence>
<dbReference type="InterPro" id="IPR004136">
    <property type="entry name" value="NMO"/>
</dbReference>
<dbReference type="CDD" id="cd04730">
    <property type="entry name" value="NPD_like"/>
    <property type="match status" value="1"/>
</dbReference>
<keyword evidence="2" id="KW-0288">FMN</keyword>
<protein>
    <submittedName>
        <fullName evidence="4">Nitronate monooxygenase</fullName>
    </submittedName>
</protein>
<dbReference type="Proteomes" id="UP000253032">
    <property type="component" value="Unassembled WGS sequence"/>
</dbReference>
<evidence type="ECO:0000313" key="4">
    <source>
        <dbReference type="EMBL" id="RCL39648.1"/>
    </source>
</evidence>
<evidence type="ECO:0000313" key="5">
    <source>
        <dbReference type="Proteomes" id="UP000253032"/>
    </source>
</evidence>